<reference evidence="15" key="1">
    <citation type="submission" date="2021-07" db="EMBL/GenBank/DDBJ databases">
        <title>Draft genome of Mortierella alpina, strain LL118, isolated from an aspen leaf litter sample.</title>
        <authorList>
            <person name="Yang S."/>
            <person name="Vinatzer B.A."/>
        </authorList>
    </citation>
    <scope>NUCLEOTIDE SEQUENCE</scope>
    <source>
        <strain evidence="15">LL118</strain>
    </source>
</reference>
<evidence type="ECO:0000256" key="11">
    <source>
        <dbReference type="PROSITE-ProRule" id="PRU00221"/>
    </source>
</evidence>
<keyword evidence="7" id="KW-0378">Hydrolase</keyword>
<sequence length="1781" mass="199478">MLPLLNAFPISQLIPSPVITNPRTRITMATLTAQPRFLRSITVDRAAKFSSEDFFSDINLYSQLYSKRSSEAIELSVYSVPDLKRITFDEAVKQTFKPTSTGAQFGPSWSTHWFRLKIKVPKEWAGEQVELLWDSNSEAMIWSVEGVPRQGLTGDRGNDRRVEYSLLRKAKGGETVELLVEMACNGMFGTGNNGQINPPDENRFFQLSKVEIAVPNKTAWKLFYDMQIIVGMANELPNESARAQETLYVCNQVVDRYDWHDAEGTLPKCLQITGAFLSKKAAPEVHRVTAVGNCHIDTAWLWPYAETRRKTARSWSTQLRLMEDYPEYVFVCSQAQQLEWLSQDYPRLFKEIQQASKKGRFQVIGATWVEMDCNMPSGEALCRQFLYGQRFYEKNFGARCKVFWLPDTFGYSAQLPQILKEAGAQYFFTQKLSWNNINKFPNTTFTWVGLDGTKVLTHMAPCETYTAQADVGDMVRSIKNNRDLAFSNQSLLPYGNGDGGGGPQRAMLERLRRMRDIDGLPRCEMGGAEAFFESVEKEAEGLQEWKGELYFELHRGTYTSQAAIKRYNRKLEFLLRDIEIVSTLCLGRGRDYKYPKADLDLLWKDLLLNQFHDVLPGSCIELASIDARAIYKKMEDKARCLLDDGIQCLYQSTVAPGESVSYVALNTLGWTRSEIIEIPSQTGDSLQQYSAEKNTGYVRVEQGAFGYQVIADLKIDSKVADQRVKAFGQDKDFILENDQIIARFNQRGHLISLFDKNEIRELVPEGQAGNKLQLYSDVPLYWEAWDVEMYHLNTGKDAGPGRVRIGEVGPLRATIIVDYALTKTSTAVQTIVLTADSPRLDFQTTVDWNEGRTLLKVEFMWDIHSDTATYDSQFGVVQRPTTYNTSHDFAKFEVCGHKFADLSEHGYGLALLNDSKYGYSCHGNVMRLSLLRSPKAPDANCDIGRHEFSFAVYPHKGTFHESNVVRESYQFNVPVIVRPVAQGALTSHKPASLFEIEGAKNVILDTVKRAEDSDDIIVRLHEAFGGRAMFKLKSELNIQSIRRCNILEDDGAAVEFNKEHRASGWLVMRAFEILTLKLKVNSSESSDDDNTRRKPKRTAVLVKKTTRSTRHELTSRTSRSGTVPPAATVPSTRTSKRLAEVADISSSGSSAHPPSSTSKPTPSLSASTRASQRNTGRGASSQTAVSAAKETPLEKTVVRKRNAKAKSGSAAVAEIDNDLDAEDVGNHERQPEFVGPTEITNDESDTEVSKLKHVSWMYPHLLDGKRARSNKKGAMDIDQSEDHFLEHILRAHSRSTHDGQDETDADVWSVAFQPTPALIANGQVADDHSEPESEDDEEKLARLERRRQLAKETLRQSKKSSSIAATCGGNTVCLIDCRLGRVIAKYSHVEEEAFMCLAWTTLDHDVSGQEEGASGSRSDTDKRREQSNILAAAGRLGSIKLINPLQNTCYKYLHGHTEAIVRLKFSLTNPRWLFSASMDGTVRLWDIGSLTGYDSEACCLATFDGLNDSSVTAIGVSEKYLIAGTELGMMAQYDLFQLSKDLELRTNTEKKTALKVKPDKLYPCSQEWHESSIDDIIYIPHFSEKSYAAVASHRAANKKKGNKPSKTQKGGKAKATTDNEDLDTNAGEFVFASRESCQGEILVWEANQSTDTDAALKTILDWCITESWTKFTVAENIATELTKSKVGGKGSRAKSWEGQRHSILVGGSTDGKIVLYDLSRKPKKSKDGDIIAQKPSRIITHADSTQLLRDVALSQDLSMIVASDWTNRVLVWNYRSTPRQQ</sequence>
<dbReference type="FunFam" id="2.70.98.30:FF:000001">
    <property type="entry name" value="alpha-mannosidase 2C1 isoform X2"/>
    <property type="match status" value="1"/>
</dbReference>
<dbReference type="GO" id="GO:0000329">
    <property type="term" value="C:fungal-type vacuole membrane"/>
    <property type="evidence" value="ECO:0007669"/>
    <property type="project" value="TreeGrafter"/>
</dbReference>
<dbReference type="SMART" id="SM00320">
    <property type="entry name" value="WD40"/>
    <property type="match status" value="5"/>
</dbReference>
<dbReference type="Gene3D" id="2.70.98.30">
    <property type="entry name" value="Golgi alpha-mannosidase II, domain 4"/>
    <property type="match status" value="1"/>
</dbReference>
<dbReference type="Gene3D" id="2.60.40.2220">
    <property type="match status" value="1"/>
</dbReference>
<comment type="catalytic activity">
    <reaction evidence="1">
        <text>Hydrolysis of terminal, non-reducing alpha-D-mannose residues in alpha-D-mannosides.</text>
        <dbReference type="EC" id="3.2.1.24"/>
    </reaction>
</comment>
<dbReference type="EC" id="3.2.1.24" evidence="3"/>
<dbReference type="GO" id="GO:0046872">
    <property type="term" value="F:metal ion binding"/>
    <property type="evidence" value="ECO:0007669"/>
    <property type="project" value="UniProtKB-KW"/>
</dbReference>
<dbReference type="Gene3D" id="2.130.10.10">
    <property type="entry name" value="YVTN repeat-like/Quinoprotein amine dehydrogenase"/>
    <property type="match status" value="1"/>
</dbReference>
<dbReference type="SUPFAM" id="SSF88688">
    <property type="entry name" value="Families 57/38 glycoside transferase middle domain"/>
    <property type="match status" value="1"/>
</dbReference>
<dbReference type="SUPFAM" id="SSF50978">
    <property type="entry name" value="WD40 repeat-like"/>
    <property type="match status" value="1"/>
</dbReference>
<feature type="repeat" description="WD" evidence="11">
    <location>
        <begin position="1453"/>
        <end position="1487"/>
    </location>
</feature>
<evidence type="ECO:0000256" key="12">
    <source>
        <dbReference type="SAM" id="Coils"/>
    </source>
</evidence>
<dbReference type="SMART" id="SM00872">
    <property type="entry name" value="Alpha-mann_mid"/>
    <property type="match status" value="1"/>
</dbReference>
<dbReference type="Pfam" id="PF22907">
    <property type="entry name" value="Ams1-like_1st"/>
    <property type="match status" value="1"/>
</dbReference>
<dbReference type="InterPro" id="IPR015341">
    <property type="entry name" value="Glyco_hydro_38_cen"/>
</dbReference>
<dbReference type="GO" id="GO:0006013">
    <property type="term" value="P:mannose metabolic process"/>
    <property type="evidence" value="ECO:0007669"/>
    <property type="project" value="InterPro"/>
</dbReference>
<dbReference type="PANTHER" id="PTHR46017:SF1">
    <property type="entry name" value="ALPHA-MANNOSIDASE 2C1"/>
    <property type="match status" value="1"/>
</dbReference>
<dbReference type="InterPro" id="IPR011013">
    <property type="entry name" value="Gal_mutarotase_sf_dom"/>
</dbReference>
<dbReference type="InterPro" id="IPR056160">
    <property type="entry name" value="WD_LRWD1"/>
</dbReference>
<dbReference type="InterPro" id="IPR011330">
    <property type="entry name" value="Glyco_hydro/deAcase_b/a-brl"/>
</dbReference>
<evidence type="ECO:0000256" key="1">
    <source>
        <dbReference type="ARBA" id="ARBA00000365"/>
    </source>
</evidence>
<dbReference type="InterPro" id="IPR041147">
    <property type="entry name" value="GH38_C"/>
</dbReference>
<dbReference type="Pfam" id="PF07748">
    <property type="entry name" value="Glyco_hydro_38C"/>
    <property type="match status" value="1"/>
</dbReference>
<dbReference type="InterPro" id="IPR000602">
    <property type="entry name" value="Glyco_hydro_38_N"/>
</dbReference>
<dbReference type="InterPro" id="IPR011682">
    <property type="entry name" value="Glyco_hydro_38_C"/>
</dbReference>
<keyword evidence="8" id="KW-0326">Glycosidase</keyword>
<dbReference type="InterPro" id="IPR036322">
    <property type="entry name" value="WD40_repeat_dom_sf"/>
</dbReference>
<evidence type="ECO:0000313" key="16">
    <source>
        <dbReference type="Proteomes" id="UP000717515"/>
    </source>
</evidence>
<evidence type="ECO:0000256" key="4">
    <source>
        <dbReference type="ARBA" id="ARBA00022574"/>
    </source>
</evidence>
<dbReference type="PROSITE" id="PS00678">
    <property type="entry name" value="WD_REPEATS_1"/>
    <property type="match status" value="1"/>
</dbReference>
<dbReference type="InterPro" id="IPR037094">
    <property type="entry name" value="Glyco_hydro_38_cen_sf"/>
</dbReference>
<dbReference type="Gene3D" id="3.20.110.10">
    <property type="entry name" value="Glycoside hydrolase 38, N terminal domain"/>
    <property type="match status" value="1"/>
</dbReference>
<accession>A0A9P8A765</accession>
<dbReference type="PANTHER" id="PTHR46017">
    <property type="entry name" value="ALPHA-MANNOSIDASE 2C1"/>
    <property type="match status" value="1"/>
</dbReference>
<feature type="region of interest" description="Disordered" evidence="13">
    <location>
        <begin position="1082"/>
        <end position="1246"/>
    </location>
</feature>
<dbReference type="Pfam" id="PF23215">
    <property type="entry name" value="WD_LRWD1"/>
    <property type="match status" value="1"/>
</dbReference>
<dbReference type="Pfam" id="PF09261">
    <property type="entry name" value="Alpha-mann_mid"/>
    <property type="match status" value="1"/>
</dbReference>
<dbReference type="GO" id="GO:0009313">
    <property type="term" value="P:oligosaccharide catabolic process"/>
    <property type="evidence" value="ECO:0007669"/>
    <property type="project" value="TreeGrafter"/>
</dbReference>
<evidence type="ECO:0000256" key="8">
    <source>
        <dbReference type="ARBA" id="ARBA00023295"/>
    </source>
</evidence>
<evidence type="ECO:0000256" key="5">
    <source>
        <dbReference type="ARBA" id="ARBA00022723"/>
    </source>
</evidence>
<dbReference type="Gene3D" id="1.20.1270.50">
    <property type="entry name" value="Glycoside hydrolase family 38, central domain"/>
    <property type="match status" value="1"/>
</dbReference>
<dbReference type="FunFam" id="3.20.110.10:FF:000002">
    <property type="entry name" value="alpha-mannosidase 2C1 isoform X1"/>
    <property type="match status" value="1"/>
</dbReference>
<dbReference type="GO" id="GO:0030246">
    <property type="term" value="F:carbohydrate binding"/>
    <property type="evidence" value="ECO:0007669"/>
    <property type="project" value="InterPro"/>
</dbReference>
<protein>
    <recommendedName>
        <fullName evidence="10">Alpha-mannosidase</fullName>
        <ecNumber evidence="3">3.2.1.24</ecNumber>
    </recommendedName>
</protein>
<comment type="function">
    <text evidence="9">Degrades free oligosaccharides in the vacuole.</text>
</comment>
<feature type="compositionally biased region" description="Low complexity" evidence="13">
    <location>
        <begin position="1145"/>
        <end position="1168"/>
    </location>
</feature>
<feature type="compositionally biased region" description="Polar residues" evidence="13">
    <location>
        <begin position="1169"/>
        <end position="1185"/>
    </location>
</feature>
<evidence type="ECO:0000256" key="13">
    <source>
        <dbReference type="SAM" id="MobiDB-lite"/>
    </source>
</evidence>
<evidence type="ECO:0000256" key="2">
    <source>
        <dbReference type="ARBA" id="ARBA00009792"/>
    </source>
</evidence>
<dbReference type="InterPro" id="IPR027291">
    <property type="entry name" value="Glyco_hydro_38_N_sf"/>
</dbReference>
<dbReference type="EMBL" id="JAIFTL010000028">
    <property type="protein sequence ID" value="KAG9326008.1"/>
    <property type="molecule type" value="Genomic_DNA"/>
</dbReference>
<dbReference type="InterPro" id="IPR015943">
    <property type="entry name" value="WD40/YVTN_repeat-like_dom_sf"/>
</dbReference>
<keyword evidence="4 11" id="KW-0853">WD repeat</keyword>
<dbReference type="FunFam" id="1.20.1270.50:FF:000004">
    <property type="entry name" value="alpha-mannosidase 2C1 isoform X1"/>
    <property type="match status" value="1"/>
</dbReference>
<evidence type="ECO:0000256" key="3">
    <source>
        <dbReference type="ARBA" id="ARBA00012752"/>
    </source>
</evidence>
<dbReference type="Pfam" id="PF17677">
    <property type="entry name" value="Glyco_hydro38C2"/>
    <property type="match status" value="1"/>
</dbReference>
<keyword evidence="12" id="KW-0175">Coiled coil</keyword>
<feature type="coiled-coil region" evidence="12">
    <location>
        <begin position="1333"/>
        <end position="1360"/>
    </location>
</feature>
<evidence type="ECO:0000256" key="9">
    <source>
        <dbReference type="ARBA" id="ARBA00054985"/>
    </source>
</evidence>
<feature type="region of interest" description="Disordered" evidence="13">
    <location>
        <begin position="1593"/>
        <end position="1620"/>
    </location>
</feature>
<dbReference type="SUPFAM" id="SSF88713">
    <property type="entry name" value="Glycoside hydrolase/deacetylase"/>
    <property type="match status" value="1"/>
</dbReference>
<evidence type="ECO:0000256" key="7">
    <source>
        <dbReference type="ARBA" id="ARBA00022801"/>
    </source>
</evidence>
<gene>
    <name evidence="15" type="ORF">KVV02_008440</name>
</gene>
<dbReference type="InterPro" id="IPR001680">
    <property type="entry name" value="WD40_rpt"/>
</dbReference>
<dbReference type="InterPro" id="IPR019775">
    <property type="entry name" value="WD40_repeat_CS"/>
</dbReference>
<evidence type="ECO:0000313" key="15">
    <source>
        <dbReference type="EMBL" id="KAG9326008.1"/>
    </source>
</evidence>
<comment type="similarity">
    <text evidence="2">Belongs to the glycosyl hydrolase 38 family.</text>
</comment>
<dbReference type="InterPro" id="IPR028995">
    <property type="entry name" value="Glyco_hydro_57/38_cen_sf"/>
</dbReference>
<evidence type="ECO:0000256" key="6">
    <source>
        <dbReference type="ARBA" id="ARBA00022737"/>
    </source>
</evidence>
<evidence type="ECO:0000259" key="14">
    <source>
        <dbReference type="SMART" id="SM00872"/>
    </source>
</evidence>
<organism evidence="15 16">
    <name type="scientific">Mortierella alpina</name>
    <name type="common">Oleaginous fungus</name>
    <name type="synonym">Mortierella renispora</name>
    <dbReference type="NCBI Taxonomy" id="64518"/>
    <lineage>
        <taxon>Eukaryota</taxon>
        <taxon>Fungi</taxon>
        <taxon>Fungi incertae sedis</taxon>
        <taxon>Mucoromycota</taxon>
        <taxon>Mortierellomycotina</taxon>
        <taxon>Mortierellomycetes</taxon>
        <taxon>Mortierellales</taxon>
        <taxon>Mortierellaceae</taxon>
        <taxon>Mortierella</taxon>
    </lineage>
</organism>
<comment type="caution">
    <text evidence="15">The sequence shown here is derived from an EMBL/GenBank/DDBJ whole genome shotgun (WGS) entry which is preliminary data.</text>
</comment>
<keyword evidence="5" id="KW-0479">Metal-binding</keyword>
<dbReference type="PROSITE" id="PS50082">
    <property type="entry name" value="WD_REPEATS_2"/>
    <property type="match status" value="1"/>
</dbReference>
<dbReference type="InterPro" id="IPR054723">
    <property type="entry name" value="Ams1-like_N"/>
</dbReference>
<keyword evidence="6" id="KW-0677">Repeat</keyword>
<dbReference type="Pfam" id="PF01074">
    <property type="entry name" value="Glyco_hydro_38N"/>
    <property type="match status" value="1"/>
</dbReference>
<dbReference type="SUPFAM" id="SSF74650">
    <property type="entry name" value="Galactose mutarotase-like"/>
    <property type="match status" value="1"/>
</dbReference>
<dbReference type="PROSITE" id="PS50294">
    <property type="entry name" value="WD_REPEATS_REGION"/>
    <property type="match status" value="1"/>
</dbReference>
<feature type="domain" description="Glycoside hydrolase family 38 central" evidence="14">
    <location>
        <begin position="552"/>
        <end position="631"/>
    </location>
</feature>
<feature type="compositionally biased region" description="Low complexity" evidence="13">
    <location>
        <begin position="1607"/>
        <end position="1616"/>
    </location>
</feature>
<proteinExistence type="inferred from homology"/>
<evidence type="ECO:0000256" key="10">
    <source>
        <dbReference type="ARBA" id="ARBA00071615"/>
    </source>
</evidence>
<name>A0A9P8A765_MORAP</name>
<dbReference type="GO" id="GO:0004559">
    <property type="term" value="F:alpha-mannosidase activity"/>
    <property type="evidence" value="ECO:0007669"/>
    <property type="project" value="UniProtKB-EC"/>
</dbReference>
<dbReference type="Proteomes" id="UP000717515">
    <property type="component" value="Unassembled WGS sequence"/>
</dbReference>